<evidence type="ECO:0000256" key="4">
    <source>
        <dbReference type="ARBA" id="ARBA00022514"/>
    </source>
</evidence>
<evidence type="ECO:0000259" key="10">
    <source>
        <dbReference type="SMART" id="SM00199"/>
    </source>
</evidence>
<sequence length="88" mass="10121">MMNRLFLTSSTLLLLLCLCVTLCQTGPVRCCTKYSTQSLPLRWLKDYKLQDVIMTCNIEAVIFTTVKDKLICANPKDKWVQKAISYIQ</sequence>
<dbReference type="Pfam" id="PF00048">
    <property type="entry name" value="IL8"/>
    <property type="match status" value="1"/>
</dbReference>
<dbReference type="FunFam" id="2.40.50.40:FF:000012">
    <property type="entry name" value="C-C motif chemokine"/>
    <property type="match status" value="1"/>
</dbReference>
<evidence type="ECO:0000256" key="1">
    <source>
        <dbReference type="ARBA" id="ARBA00004613"/>
    </source>
</evidence>
<dbReference type="GO" id="GO:0006955">
    <property type="term" value="P:immune response"/>
    <property type="evidence" value="ECO:0007669"/>
    <property type="project" value="InterPro"/>
</dbReference>
<evidence type="ECO:0000256" key="7">
    <source>
        <dbReference type="ARBA" id="ARBA00023157"/>
    </source>
</evidence>
<evidence type="ECO:0000256" key="5">
    <source>
        <dbReference type="ARBA" id="ARBA00022525"/>
    </source>
</evidence>
<dbReference type="SUPFAM" id="SSF54117">
    <property type="entry name" value="Interleukin 8-like chemokines"/>
    <property type="match status" value="1"/>
</dbReference>
<dbReference type="InterPro" id="IPR039809">
    <property type="entry name" value="Chemokine_b/g/d"/>
</dbReference>
<keyword evidence="6 9" id="KW-0732">Signal</keyword>
<dbReference type="InterPro" id="IPR001811">
    <property type="entry name" value="Chemokine_IL8-like_dom"/>
</dbReference>
<dbReference type="InterPro" id="IPR000827">
    <property type="entry name" value="Chemokine_CC_CS"/>
</dbReference>
<organism evidence="11 12">
    <name type="scientific">Triplophysa tibetana</name>
    <dbReference type="NCBI Taxonomy" id="1572043"/>
    <lineage>
        <taxon>Eukaryota</taxon>
        <taxon>Metazoa</taxon>
        <taxon>Chordata</taxon>
        <taxon>Craniata</taxon>
        <taxon>Vertebrata</taxon>
        <taxon>Euteleostomi</taxon>
        <taxon>Actinopterygii</taxon>
        <taxon>Neopterygii</taxon>
        <taxon>Teleostei</taxon>
        <taxon>Ostariophysi</taxon>
        <taxon>Cypriniformes</taxon>
        <taxon>Nemacheilidae</taxon>
        <taxon>Triplophysa</taxon>
    </lineage>
</organism>
<evidence type="ECO:0000256" key="8">
    <source>
        <dbReference type="ARBA" id="ARBA00023198"/>
    </source>
</evidence>
<evidence type="ECO:0000313" key="11">
    <source>
        <dbReference type="EMBL" id="KAA0718693.1"/>
    </source>
</evidence>
<keyword evidence="12" id="KW-1185">Reference proteome</keyword>
<feature type="domain" description="Chemokine interleukin-8-like" evidence="10">
    <location>
        <begin position="27"/>
        <end position="87"/>
    </location>
</feature>
<dbReference type="GO" id="GO:0006954">
    <property type="term" value="P:inflammatory response"/>
    <property type="evidence" value="ECO:0007669"/>
    <property type="project" value="UniProtKB-KW"/>
</dbReference>
<reference evidence="11 12" key="1">
    <citation type="journal article" date="2019" name="Mol. Ecol. Resour.">
        <title>Chromosome-level genome assembly of Triplophysa tibetana, a fish adapted to the harsh high-altitude environment of the Tibetan Plateau.</title>
        <authorList>
            <person name="Yang X."/>
            <person name="Liu H."/>
            <person name="Ma Z."/>
            <person name="Zou Y."/>
            <person name="Zou M."/>
            <person name="Mao Y."/>
            <person name="Li X."/>
            <person name="Wang H."/>
            <person name="Chen T."/>
            <person name="Wang W."/>
            <person name="Yang R."/>
        </authorList>
    </citation>
    <scope>NUCLEOTIDE SEQUENCE [LARGE SCALE GENOMIC DNA]</scope>
    <source>
        <strain evidence="11">TTIB1903HZAU</strain>
        <tissue evidence="11">Muscle</tissue>
    </source>
</reference>
<dbReference type="CDD" id="cd00272">
    <property type="entry name" value="Chemokine_CC"/>
    <property type="match status" value="1"/>
</dbReference>
<name>A0A5A9P9W0_9TELE</name>
<dbReference type="SMART" id="SM00199">
    <property type="entry name" value="SCY"/>
    <property type="match status" value="1"/>
</dbReference>
<evidence type="ECO:0000256" key="3">
    <source>
        <dbReference type="ARBA" id="ARBA00022500"/>
    </source>
</evidence>
<evidence type="ECO:0000256" key="2">
    <source>
        <dbReference type="ARBA" id="ARBA00010868"/>
    </source>
</evidence>
<dbReference type="AlphaFoldDB" id="A0A5A9P9W0"/>
<feature type="chain" id="PRO_5023049330" description="C-C motif chemokine" evidence="9">
    <location>
        <begin position="26"/>
        <end position="88"/>
    </location>
</feature>
<dbReference type="GO" id="GO:0005615">
    <property type="term" value="C:extracellular space"/>
    <property type="evidence" value="ECO:0007669"/>
    <property type="project" value="UniProtKB-KW"/>
</dbReference>
<accession>A0A5A9P9W0</accession>
<keyword evidence="4 9" id="KW-0202">Cytokine</keyword>
<dbReference type="EMBL" id="SOYY01000007">
    <property type="protein sequence ID" value="KAA0718693.1"/>
    <property type="molecule type" value="Genomic_DNA"/>
</dbReference>
<feature type="signal peptide" evidence="9">
    <location>
        <begin position="1"/>
        <end position="25"/>
    </location>
</feature>
<dbReference type="GO" id="GO:0008009">
    <property type="term" value="F:chemokine activity"/>
    <property type="evidence" value="ECO:0007669"/>
    <property type="project" value="InterPro"/>
</dbReference>
<dbReference type="Gene3D" id="2.40.50.40">
    <property type="match status" value="1"/>
</dbReference>
<keyword evidence="8" id="KW-0395">Inflammatory response</keyword>
<comment type="caution">
    <text evidence="11">The sequence shown here is derived from an EMBL/GenBank/DDBJ whole genome shotgun (WGS) entry which is preliminary data.</text>
</comment>
<protein>
    <recommendedName>
        <fullName evidence="9">C-C motif chemokine</fullName>
    </recommendedName>
</protein>
<dbReference type="Proteomes" id="UP000324632">
    <property type="component" value="Chromosome 7"/>
</dbReference>
<proteinExistence type="inferred from homology"/>
<keyword evidence="7" id="KW-1015">Disulfide bond</keyword>
<comment type="subcellular location">
    <subcellularLocation>
        <location evidence="1 9">Secreted</location>
    </subcellularLocation>
</comment>
<dbReference type="PANTHER" id="PTHR12015">
    <property type="entry name" value="SMALL INDUCIBLE CYTOKINE A"/>
    <property type="match status" value="1"/>
</dbReference>
<keyword evidence="5 9" id="KW-0964">Secreted</keyword>
<evidence type="ECO:0000256" key="6">
    <source>
        <dbReference type="ARBA" id="ARBA00022729"/>
    </source>
</evidence>
<dbReference type="PROSITE" id="PS00472">
    <property type="entry name" value="SMALL_CYTOKINES_CC"/>
    <property type="match status" value="1"/>
</dbReference>
<dbReference type="InterPro" id="IPR036048">
    <property type="entry name" value="Interleukin_8-like_sf"/>
</dbReference>
<comment type="similarity">
    <text evidence="2 9">Belongs to the intercrine beta (chemokine CC) family.</text>
</comment>
<evidence type="ECO:0000313" key="12">
    <source>
        <dbReference type="Proteomes" id="UP000324632"/>
    </source>
</evidence>
<keyword evidence="3 9" id="KW-0145">Chemotaxis</keyword>
<gene>
    <name evidence="11" type="ORF">E1301_Tti014613</name>
</gene>
<evidence type="ECO:0000256" key="9">
    <source>
        <dbReference type="RuleBase" id="RU361150"/>
    </source>
</evidence>